<feature type="compositionally biased region" description="Basic and acidic residues" evidence="1">
    <location>
        <begin position="469"/>
        <end position="478"/>
    </location>
</feature>
<protein>
    <recommendedName>
        <fullName evidence="2">Helitron helicase-like domain-containing protein</fullName>
    </recommendedName>
</protein>
<feature type="domain" description="Helitron helicase-like" evidence="2">
    <location>
        <begin position="29"/>
        <end position="87"/>
    </location>
</feature>
<accession>A0A8B6CSA8</accession>
<keyword evidence="4" id="KW-1185">Reference proteome</keyword>
<dbReference type="InterPro" id="IPR051055">
    <property type="entry name" value="PIF1_helicase"/>
</dbReference>
<dbReference type="EMBL" id="UYJE01002151">
    <property type="protein sequence ID" value="VDI08177.1"/>
    <property type="molecule type" value="Genomic_DNA"/>
</dbReference>
<evidence type="ECO:0000256" key="1">
    <source>
        <dbReference type="SAM" id="MobiDB-lite"/>
    </source>
</evidence>
<dbReference type="PANTHER" id="PTHR47642:SF8">
    <property type="entry name" value="ATP-DEPENDENT DNA HELICASE"/>
    <property type="match status" value="1"/>
</dbReference>
<dbReference type="AlphaFoldDB" id="A0A8B6CSA8"/>
<dbReference type="PANTHER" id="PTHR47642">
    <property type="entry name" value="ATP-DEPENDENT DNA HELICASE"/>
    <property type="match status" value="1"/>
</dbReference>
<evidence type="ECO:0000313" key="4">
    <source>
        <dbReference type="Proteomes" id="UP000596742"/>
    </source>
</evidence>
<dbReference type="Pfam" id="PF14214">
    <property type="entry name" value="Helitron_like_N"/>
    <property type="match status" value="1"/>
</dbReference>
<proteinExistence type="predicted"/>
<feature type="region of interest" description="Disordered" evidence="1">
    <location>
        <begin position="447"/>
        <end position="478"/>
    </location>
</feature>
<reference evidence="3" key="1">
    <citation type="submission" date="2018-11" db="EMBL/GenBank/DDBJ databases">
        <authorList>
            <person name="Alioto T."/>
            <person name="Alioto T."/>
        </authorList>
    </citation>
    <scope>NUCLEOTIDE SEQUENCE</scope>
</reference>
<dbReference type="Proteomes" id="UP000596742">
    <property type="component" value="Unassembled WGS sequence"/>
</dbReference>
<dbReference type="OrthoDB" id="6137013at2759"/>
<gene>
    <name evidence="3" type="ORF">MGAL_10B015627</name>
</gene>
<sequence length="487" mass="56696">MTDTIIVITRQQGKSMSKEEVGKLTWEEKCGILRSNPVTAARHFDHRLQCLFRDVILSNAEPLGKITHYSYRIEFQQRGSPHAHCVLWVDNAPNPDTPVKDLVKFIDKYITCSIPSAKRHPEFHNLDSNISPQEYKSALELSKRGKLIIYKRNPTEIQINSYNKHLLRAWEANLDVQYCLDPYACIAYMVAYITKDEREMSQILQAVSNEANTLDFKSSMKKCASAFLNAREVSAQEAVYRLLSFPLFKSNFSTVYVPADRPEKRICLLKPISSVKDKEDEDEDVYQTSILDRYAARPTKLENLCLAKFSIWYTYDNSKKKVKVVRMILNQLKTYTASRTITLKNELGQMRKTRKPAILKYHKYSELKEKEDYCYSQLLLYMPWRNEHEDLNKFDMYEELYDNVFDIIDSNRQDLEHHADIIEEALDQFESVGPPEHSWDTIAPQVEQENAEQSKEGATEDENFSILNTEDKQKQKEKPVICNTCSC</sequence>
<evidence type="ECO:0000313" key="3">
    <source>
        <dbReference type="EMBL" id="VDI08177.1"/>
    </source>
</evidence>
<evidence type="ECO:0000259" key="2">
    <source>
        <dbReference type="Pfam" id="PF14214"/>
    </source>
</evidence>
<name>A0A8B6CSA8_MYTGA</name>
<dbReference type="InterPro" id="IPR025476">
    <property type="entry name" value="Helitron_helicase-like"/>
</dbReference>
<organism evidence="3 4">
    <name type="scientific">Mytilus galloprovincialis</name>
    <name type="common">Mediterranean mussel</name>
    <dbReference type="NCBI Taxonomy" id="29158"/>
    <lineage>
        <taxon>Eukaryota</taxon>
        <taxon>Metazoa</taxon>
        <taxon>Spiralia</taxon>
        <taxon>Lophotrochozoa</taxon>
        <taxon>Mollusca</taxon>
        <taxon>Bivalvia</taxon>
        <taxon>Autobranchia</taxon>
        <taxon>Pteriomorphia</taxon>
        <taxon>Mytilida</taxon>
        <taxon>Mytiloidea</taxon>
        <taxon>Mytilidae</taxon>
        <taxon>Mytilinae</taxon>
        <taxon>Mytilus</taxon>
    </lineage>
</organism>
<comment type="caution">
    <text evidence="3">The sequence shown here is derived from an EMBL/GenBank/DDBJ whole genome shotgun (WGS) entry which is preliminary data.</text>
</comment>